<evidence type="ECO:0000256" key="13">
    <source>
        <dbReference type="ARBA" id="ARBA00061137"/>
    </source>
</evidence>
<keyword evidence="5" id="KW-0349">Heme</keyword>
<dbReference type="PANTHER" id="PTHR10578">
    <property type="entry name" value="S -2-HYDROXY-ACID OXIDASE-RELATED"/>
    <property type="match status" value="1"/>
</dbReference>
<evidence type="ECO:0000256" key="7">
    <source>
        <dbReference type="ARBA" id="ARBA00022643"/>
    </source>
</evidence>
<dbReference type="InterPro" id="IPR037396">
    <property type="entry name" value="FMN_HAD"/>
</dbReference>
<sequence>MLERMSYPRECFLGKRRQSRIKALAKYFHRKRGLAERPRQLRRRLDASTEESSCTAEEASGCRLVDGMLALAMTISKAQTDLRAEPRLARTATASQTGVFLLDASRHTPDSCWVILYGRVYDVTDFLPSHPGGSKIILQLAGRDATEDYDPIHPRGTLESALPASANLGPIDEATIVKPAVATAAVQPNADAADAPLDTLLNLTDFEYAARSKLSEKAWAYYFSGADDLRSKELNQTAYTQILFRPRVFVDVTRCDLSTSLLGIPAASPLYVAPAAMARLGHPSGERGIAIACGRKGILQVVSNNASMTVEEIVDSPVTPAQAWGFQLYVQDQRDKSLAMLRRVEATGRYKFVVLTLDAPVPGKRELDERAKNAGNLTLTSSVGTGTGAVATGGLGKALFVGTAADLTWKDTLPWLRAATKLPIILKGVQTWEDAKLASEHAGVVGVVVSNHGGRGLDTAPPAVYTLLEMRRYCPQVFQKIEVWVDGGIKRGTDVVKGIGRAALFGLSVGGSEGVERVIDILHEEMATCIRLLGARSISELGMHYINARALDPLLWRPEDDILAYRATAKL</sequence>
<reference evidence="19" key="1">
    <citation type="submission" date="2023-01" db="EMBL/GenBank/DDBJ databases">
        <title>The chitinases involved in constricting ring structure development in the nematode-trapping fungus Drechslerella dactyloides.</title>
        <authorList>
            <person name="Wang R."/>
            <person name="Zhang L."/>
            <person name="Tang P."/>
            <person name="Li S."/>
            <person name="Liang L."/>
        </authorList>
    </citation>
    <scope>NUCLEOTIDE SEQUENCE</scope>
    <source>
        <strain evidence="19">YMF1.00031</strain>
    </source>
</reference>
<evidence type="ECO:0000256" key="6">
    <source>
        <dbReference type="ARBA" id="ARBA00022630"/>
    </source>
</evidence>
<evidence type="ECO:0000256" key="4">
    <source>
        <dbReference type="ARBA" id="ARBA00011881"/>
    </source>
</evidence>
<keyword evidence="9" id="KW-0560">Oxidoreductase</keyword>
<evidence type="ECO:0000256" key="2">
    <source>
        <dbReference type="ARBA" id="ARBA00001970"/>
    </source>
</evidence>
<dbReference type="EMBL" id="JAQGDS010000012">
    <property type="protein sequence ID" value="KAJ6256538.1"/>
    <property type="molecule type" value="Genomic_DNA"/>
</dbReference>
<comment type="caution">
    <text evidence="19">The sequence shown here is derived from an EMBL/GenBank/DDBJ whole genome shotgun (WGS) entry which is preliminary data.</text>
</comment>
<feature type="domain" description="Cytochrome b5 heme-binding" evidence="17">
    <location>
        <begin position="104"/>
        <end position="172"/>
    </location>
</feature>
<dbReference type="InterPro" id="IPR000262">
    <property type="entry name" value="FMN-dep_DH"/>
</dbReference>
<dbReference type="Pfam" id="PF01070">
    <property type="entry name" value="FMN_dh"/>
    <property type="match status" value="1"/>
</dbReference>
<evidence type="ECO:0000313" key="20">
    <source>
        <dbReference type="Proteomes" id="UP001221413"/>
    </source>
</evidence>
<dbReference type="InterPro" id="IPR001199">
    <property type="entry name" value="Cyt_B5-like_heme/steroid-bd"/>
</dbReference>
<keyword evidence="8" id="KW-0479">Metal-binding</keyword>
<comment type="similarity">
    <text evidence="13">In the C-terminal section; belongs to the FMN-dependent alpha-hydroxy acid dehydrogenase family.</text>
</comment>
<organism evidence="19 20">
    <name type="scientific">Drechslerella dactyloides</name>
    <name type="common">Nematode-trapping fungus</name>
    <name type="synonym">Arthrobotrys dactyloides</name>
    <dbReference type="NCBI Taxonomy" id="74499"/>
    <lineage>
        <taxon>Eukaryota</taxon>
        <taxon>Fungi</taxon>
        <taxon>Dikarya</taxon>
        <taxon>Ascomycota</taxon>
        <taxon>Pezizomycotina</taxon>
        <taxon>Orbiliomycetes</taxon>
        <taxon>Orbiliales</taxon>
        <taxon>Orbiliaceae</taxon>
        <taxon>Drechslerella</taxon>
    </lineage>
</organism>
<dbReference type="Gene3D" id="3.20.20.70">
    <property type="entry name" value="Aldolase class I"/>
    <property type="match status" value="1"/>
</dbReference>
<evidence type="ECO:0000256" key="11">
    <source>
        <dbReference type="ARBA" id="ARBA00023128"/>
    </source>
</evidence>
<dbReference type="GO" id="GO:0020037">
    <property type="term" value="F:heme binding"/>
    <property type="evidence" value="ECO:0007669"/>
    <property type="project" value="InterPro"/>
</dbReference>
<proteinExistence type="inferred from homology"/>
<evidence type="ECO:0000256" key="9">
    <source>
        <dbReference type="ARBA" id="ARBA00023002"/>
    </source>
</evidence>
<evidence type="ECO:0000256" key="1">
    <source>
        <dbReference type="ARBA" id="ARBA00001917"/>
    </source>
</evidence>
<dbReference type="Gene3D" id="3.10.120.10">
    <property type="entry name" value="Cytochrome b5-like heme/steroid binding domain"/>
    <property type="match status" value="1"/>
</dbReference>
<evidence type="ECO:0000256" key="3">
    <source>
        <dbReference type="ARBA" id="ARBA00004569"/>
    </source>
</evidence>
<evidence type="ECO:0000259" key="17">
    <source>
        <dbReference type="PROSITE" id="PS50255"/>
    </source>
</evidence>
<dbReference type="FunFam" id="3.20.20.70:FF:000062">
    <property type="entry name" value="Cytochrome b2, mitochondrial, putative"/>
    <property type="match status" value="1"/>
</dbReference>
<evidence type="ECO:0000256" key="5">
    <source>
        <dbReference type="ARBA" id="ARBA00022617"/>
    </source>
</evidence>
<dbReference type="InterPro" id="IPR036400">
    <property type="entry name" value="Cyt_B5-like_heme/steroid_sf"/>
</dbReference>
<keyword evidence="10" id="KW-0408">Iron</keyword>
<evidence type="ECO:0000259" key="18">
    <source>
        <dbReference type="PROSITE" id="PS51349"/>
    </source>
</evidence>
<evidence type="ECO:0000256" key="15">
    <source>
        <dbReference type="ARBA" id="ARBA00066458"/>
    </source>
</evidence>
<dbReference type="PANTHER" id="PTHR10578:SF82">
    <property type="entry name" value="CYTOCHROME B2, PUTATIVE (AFU_ORTHOLOGUE AFUA_1G07200)-RELATED"/>
    <property type="match status" value="1"/>
</dbReference>
<dbReference type="PRINTS" id="PR00363">
    <property type="entry name" value="CYTOCHROMEB5"/>
</dbReference>
<keyword evidence="6" id="KW-0285">Flavoprotein</keyword>
<evidence type="ECO:0000256" key="12">
    <source>
        <dbReference type="ARBA" id="ARBA00052399"/>
    </source>
</evidence>
<evidence type="ECO:0000256" key="16">
    <source>
        <dbReference type="ARBA" id="ARBA00068515"/>
    </source>
</evidence>
<dbReference type="PROSITE" id="PS00191">
    <property type="entry name" value="CYTOCHROME_B5_1"/>
    <property type="match status" value="1"/>
</dbReference>
<dbReference type="GO" id="GO:0005758">
    <property type="term" value="C:mitochondrial intermembrane space"/>
    <property type="evidence" value="ECO:0007669"/>
    <property type="project" value="UniProtKB-SubCell"/>
</dbReference>
<dbReference type="AlphaFoldDB" id="A0AAD6NH88"/>
<comment type="catalytic activity">
    <reaction evidence="12">
        <text>(S)-lactate + 2 Fe(III)-[cytochrome c] = 2 Fe(II)-[cytochrome c] + pyruvate + 2 H(+)</text>
        <dbReference type="Rhea" id="RHEA:19909"/>
        <dbReference type="Rhea" id="RHEA-COMP:10350"/>
        <dbReference type="Rhea" id="RHEA-COMP:14399"/>
        <dbReference type="ChEBI" id="CHEBI:15361"/>
        <dbReference type="ChEBI" id="CHEBI:15378"/>
        <dbReference type="ChEBI" id="CHEBI:16651"/>
        <dbReference type="ChEBI" id="CHEBI:29033"/>
        <dbReference type="ChEBI" id="CHEBI:29034"/>
        <dbReference type="EC" id="1.1.2.3"/>
    </reaction>
    <physiologicalReaction direction="left-to-right" evidence="12">
        <dbReference type="Rhea" id="RHEA:19910"/>
    </physiologicalReaction>
</comment>
<dbReference type="GO" id="GO:0046872">
    <property type="term" value="F:metal ion binding"/>
    <property type="evidence" value="ECO:0007669"/>
    <property type="project" value="UniProtKB-KW"/>
</dbReference>
<protein>
    <recommendedName>
        <fullName evidence="16">L-lactate dehydrogenase (cytochrome)</fullName>
        <ecNumber evidence="15">1.1.2.3</ecNumber>
    </recommendedName>
</protein>
<feature type="domain" description="FMN hydroxy acid dehydrogenase" evidence="18">
    <location>
        <begin position="195"/>
        <end position="551"/>
    </location>
</feature>
<comment type="cofactor">
    <cofactor evidence="1">
        <name>FMN</name>
        <dbReference type="ChEBI" id="CHEBI:58210"/>
    </cofactor>
</comment>
<gene>
    <name evidence="19" type="ORF">Dda_8400</name>
</gene>
<comment type="subunit">
    <text evidence="4">Homotetramer.</text>
</comment>
<comment type="cofactor">
    <cofactor evidence="2">
        <name>heme b</name>
        <dbReference type="ChEBI" id="CHEBI:60344"/>
    </cofactor>
</comment>
<dbReference type="PROSITE" id="PS50255">
    <property type="entry name" value="CYTOCHROME_B5_2"/>
    <property type="match status" value="1"/>
</dbReference>
<dbReference type="GO" id="GO:0004460">
    <property type="term" value="F:L-lactate dehydrogenase (cytochrome) activity"/>
    <property type="evidence" value="ECO:0007669"/>
    <property type="project" value="UniProtKB-EC"/>
</dbReference>
<dbReference type="Proteomes" id="UP001221413">
    <property type="component" value="Unassembled WGS sequence"/>
</dbReference>
<dbReference type="InterPro" id="IPR013785">
    <property type="entry name" value="Aldolase_TIM"/>
</dbReference>
<evidence type="ECO:0000313" key="19">
    <source>
        <dbReference type="EMBL" id="KAJ6256538.1"/>
    </source>
</evidence>
<evidence type="ECO:0000256" key="14">
    <source>
        <dbReference type="ARBA" id="ARBA00061589"/>
    </source>
</evidence>
<dbReference type="SUPFAM" id="SSF51395">
    <property type="entry name" value="FMN-linked oxidoreductases"/>
    <property type="match status" value="1"/>
</dbReference>
<accession>A0AAD6NH88</accession>
<dbReference type="SUPFAM" id="SSF55856">
    <property type="entry name" value="Cytochrome b5-like heme/steroid binding domain"/>
    <property type="match status" value="1"/>
</dbReference>
<evidence type="ECO:0000256" key="10">
    <source>
        <dbReference type="ARBA" id="ARBA00023004"/>
    </source>
</evidence>
<keyword evidence="20" id="KW-1185">Reference proteome</keyword>
<dbReference type="EC" id="1.1.2.3" evidence="15"/>
<dbReference type="PROSITE" id="PS51349">
    <property type="entry name" value="FMN_HYDROXY_ACID_DH_2"/>
    <property type="match status" value="1"/>
</dbReference>
<dbReference type="InterPro" id="IPR018506">
    <property type="entry name" value="Cyt_B5_heme-BS"/>
</dbReference>
<name>A0AAD6NH88_DREDA</name>
<comment type="subcellular location">
    <subcellularLocation>
        <location evidence="3">Mitochondrion intermembrane space</location>
    </subcellularLocation>
</comment>
<evidence type="ECO:0000256" key="8">
    <source>
        <dbReference type="ARBA" id="ARBA00022723"/>
    </source>
</evidence>
<keyword evidence="7" id="KW-0288">FMN</keyword>
<keyword evidence="11" id="KW-0496">Mitochondrion</keyword>
<dbReference type="SMART" id="SM01117">
    <property type="entry name" value="Cyt-b5"/>
    <property type="match status" value="1"/>
</dbReference>
<dbReference type="Pfam" id="PF00173">
    <property type="entry name" value="Cyt-b5"/>
    <property type="match status" value="1"/>
</dbReference>
<comment type="similarity">
    <text evidence="14">In the N-terminal section; belongs to the cytochrome b5 family.</text>
</comment>